<dbReference type="InterPro" id="IPR041698">
    <property type="entry name" value="Methyltransf_25"/>
</dbReference>
<evidence type="ECO:0000313" key="2">
    <source>
        <dbReference type="EMBL" id="TWT80463.1"/>
    </source>
</evidence>
<dbReference type="OrthoDB" id="274372at2"/>
<dbReference type="SUPFAM" id="SSF53335">
    <property type="entry name" value="S-adenosyl-L-methionine-dependent methyltransferases"/>
    <property type="match status" value="1"/>
</dbReference>
<dbReference type="InterPro" id="IPR029063">
    <property type="entry name" value="SAM-dependent_MTases_sf"/>
</dbReference>
<protein>
    <submittedName>
        <fullName evidence="2">Trans-aconitate 2-methyltransferase</fullName>
        <ecNumber evidence="2">2.1.1.144</ecNumber>
    </submittedName>
</protein>
<accession>A0A5C5Z1J2</accession>
<dbReference type="EC" id="2.1.1.144" evidence="2"/>
<organism evidence="2 3">
    <name type="scientific">Novipirellula herctigrandis</name>
    <dbReference type="NCBI Taxonomy" id="2527986"/>
    <lineage>
        <taxon>Bacteria</taxon>
        <taxon>Pseudomonadati</taxon>
        <taxon>Planctomycetota</taxon>
        <taxon>Planctomycetia</taxon>
        <taxon>Pirellulales</taxon>
        <taxon>Pirellulaceae</taxon>
        <taxon>Novipirellula</taxon>
    </lineage>
</organism>
<dbReference type="RefSeq" id="WP_146395505.1">
    <property type="nucleotide sequence ID" value="NZ_SJPJ01000001.1"/>
</dbReference>
<keyword evidence="3" id="KW-1185">Reference proteome</keyword>
<evidence type="ECO:0000313" key="3">
    <source>
        <dbReference type="Proteomes" id="UP000315010"/>
    </source>
</evidence>
<comment type="caution">
    <text evidence="2">The sequence shown here is derived from an EMBL/GenBank/DDBJ whole genome shotgun (WGS) entry which is preliminary data.</text>
</comment>
<dbReference type="Gene3D" id="3.40.50.150">
    <property type="entry name" value="Vaccinia Virus protein VP39"/>
    <property type="match status" value="1"/>
</dbReference>
<evidence type="ECO:0000259" key="1">
    <source>
        <dbReference type="Pfam" id="PF13649"/>
    </source>
</evidence>
<dbReference type="Proteomes" id="UP000315010">
    <property type="component" value="Unassembled WGS sequence"/>
</dbReference>
<gene>
    <name evidence="2" type="primary">tam</name>
    <name evidence="2" type="ORF">CA13_18820</name>
</gene>
<sequence>MSYSQNDWLSLRERCDPRSRSERLAAAFAEITSPDALVVDLGCGTGANYRYLSRFFRTSMKWLCIDNDSILLEQAASSLPTDNVSFERLDLSANLCGVPKGSGVAVTASAFLDMTSNKWIVDFANHFFDTPLLIAMTTSGVFQLDPQDRDDKPIQQAISSHQQSDQGFGPAVGTEATGFLVRELERLGCVVEIADSSWELRHNDLALMKSVIAGVARRARLMRVSIDVDAWECRRIEQFQSGELQLRVPHLDLLSYPKVA</sequence>
<reference evidence="2 3" key="1">
    <citation type="submission" date="2019-02" db="EMBL/GenBank/DDBJ databases">
        <title>Deep-cultivation of Planctomycetes and their phenomic and genomic characterization uncovers novel biology.</title>
        <authorList>
            <person name="Wiegand S."/>
            <person name="Jogler M."/>
            <person name="Boedeker C."/>
            <person name="Pinto D."/>
            <person name="Vollmers J."/>
            <person name="Rivas-Marin E."/>
            <person name="Kohn T."/>
            <person name="Peeters S.H."/>
            <person name="Heuer A."/>
            <person name="Rast P."/>
            <person name="Oberbeckmann S."/>
            <person name="Bunk B."/>
            <person name="Jeske O."/>
            <person name="Meyerdierks A."/>
            <person name="Storesund J.E."/>
            <person name="Kallscheuer N."/>
            <person name="Luecker S."/>
            <person name="Lage O.M."/>
            <person name="Pohl T."/>
            <person name="Merkel B.J."/>
            <person name="Hornburger P."/>
            <person name="Mueller R.-W."/>
            <person name="Bruemmer F."/>
            <person name="Labrenz M."/>
            <person name="Spormann A.M."/>
            <person name="Op Den Camp H."/>
            <person name="Overmann J."/>
            <person name="Amann R."/>
            <person name="Jetten M.S.M."/>
            <person name="Mascher T."/>
            <person name="Medema M.H."/>
            <person name="Devos D.P."/>
            <person name="Kaster A.-K."/>
            <person name="Ovreas L."/>
            <person name="Rohde M."/>
            <person name="Galperin M.Y."/>
            <person name="Jogler C."/>
        </authorList>
    </citation>
    <scope>NUCLEOTIDE SEQUENCE [LARGE SCALE GENOMIC DNA]</scope>
    <source>
        <strain evidence="2 3">CA13</strain>
    </source>
</reference>
<dbReference type="GO" id="GO:0030798">
    <property type="term" value="F:trans-aconitate 2-methyltransferase activity"/>
    <property type="evidence" value="ECO:0007669"/>
    <property type="project" value="UniProtKB-EC"/>
</dbReference>
<keyword evidence="2" id="KW-0808">Transferase</keyword>
<dbReference type="Pfam" id="PF13649">
    <property type="entry name" value="Methyltransf_25"/>
    <property type="match status" value="1"/>
</dbReference>
<dbReference type="EMBL" id="SJPJ01000001">
    <property type="protein sequence ID" value="TWT80463.1"/>
    <property type="molecule type" value="Genomic_DNA"/>
</dbReference>
<proteinExistence type="predicted"/>
<keyword evidence="2" id="KW-0489">Methyltransferase</keyword>
<feature type="domain" description="Methyltransferase" evidence="1">
    <location>
        <begin position="38"/>
        <end position="118"/>
    </location>
</feature>
<dbReference type="AlphaFoldDB" id="A0A5C5Z1J2"/>
<name>A0A5C5Z1J2_9BACT</name>
<dbReference type="GO" id="GO:0032259">
    <property type="term" value="P:methylation"/>
    <property type="evidence" value="ECO:0007669"/>
    <property type="project" value="UniProtKB-KW"/>
</dbReference>